<protein>
    <submittedName>
        <fullName evidence="1">Winged helix-turn-helix transcriptional regulator</fullName>
    </submittedName>
</protein>
<dbReference type="AlphaFoldDB" id="A0A345CRL0"/>
<dbReference type="RefSeq" id="WP_233481589.1">
    <property type="nucleotide sequence ID" value="NZ_CP013970.1"/>
</dbReference>
<dbReference type="SUPFAM" id="SSF46785">
    <property type="entry name" value="Winged helix' DNA-binding domain"/>
    <property type="match status" value="1"/>
</dbReference>
<dbReference type="InterPro" id="IPR036390">
    <property type="entry name" value="WH_DNA-bd_sf"/>
</dbReference>
<gene>
    <name evidence="1" type="ORF">AV903_08475</name>
</gene>
<evidence type="ECO:0000313" key="2">
    <source>
        <dbReference type="Proteomes" id="UP000264980"/>
    </source>
</evidence>
<evidence type="ECO:0000313" key="1">
    <source>
        <dbReference type="EMBL" id="AXF76077.1"/>
    </source>
</evidence>
<reference evidence="1 2" key="1">
    <citation type="submission" date="2016-01" db="EMBL/GenBank/DDBJ databases">
        <authorList>
            <person name="Oliw E.H."/>
        </authorList>
    </citation>
    <scope>NUCLEOTIDE SEQUENCE [LARGE SCALE GENOMIC DNA]</scope>
    <source>
        <strain evidence="1 2">MDcuke</strain>
    </source>
</reference>
<name>A0A345CRL0_9GAMM</name>
<dbReference type="EMBL" id="CP013970">
    <property type="protein sequence ID" value="AXF76077.1"/>
    <property type="molecule type" value="Genomic_DNA"/>
</dbReference>
<dbReference type="Gene3D" id="1.10.10.10">
    <property type="entry name" value="Winged helix-like DNA-binding domain superfamily/Winged helix DNA-binding domain"/>
    <property type="match status" value="1"/>
</dbReference>
<proteinExistence type="predicted"/>
<accession>A0A345CRL0</accession>
<organism evidence="1 2">
    <name type="scientific">Erwinia tracheiphila</name>
    <dbReference type="NCBI Taxonomy" id="65700"/>
    <lineage>
        <taxon>Bacteria</taxon>
        <taxon>Pseudomonadati</taxon>
        <taxon>Pseudomonadota</taxon>
        <taxon>Gammaproteobacteria</taxon>
        <taxon>Enterobacterales</taxon>
        <taxon>Erwiniaceae</taxon>
        <taxon>Erwinia</taxon>
    </lineage>
</organism>
<dbReference type="InterPro" id="IPR036388">
    <property type="entry name" value="WH-like_DNA-bd_sf"/>
</dbReference>
<dbReference type="Proteomes" id="UP000264980">
    <property type="component" value="Chromosome"/>
</dbReference>
<sequence length="97" mass="10633">MKKLQTAIIETLSDGKCMSSSDIARACSFPVATVRSSLQKLTEKGFLLKVDDPTAPHRALYQLSRKQSGFGVSSILSEFQRLVSLAKYSDAKNLVHS</sequence>